<dbReference type="AlphaFoldDB" id="A0A9W4E796"/>
<keyword evidence="4" id="KW-1185">Reference proteome</keyword>
<proteinExistence type="predicted"/>
<keyword evidence="2" id="KW-1133">Transmembrane helix</keyword>
<feature type="region of interest" description="Disordered" evidence="1">
    <location>
        <begin position="1"/>
        <end position="101"/>
    </location>
</feature>
<evidence type="ECO:0000313" key="4">
    <source>
        <dbReference type="Proteomes" id="UP001152519"/>
    </source>
</evidence>
<feature type="transmembrane region" description="Helical" evidence="2">
    <location>
        <begin position="106"/>
        <end position="126"/>
    </location>
</feature>
<protein>
    <recommendedName>
        <fullName evidence="5">Hydrophobic W protein</fullName>
    </recommendedName>
</protein>
<dbReference type="Proteomes" id="UP001152519">
    <property type="component" value="Unassembled WGS sequence"/>
</dbReference>
<evidence type="ECO:0000256" key="2">
    <source>
        <dbReference type="SAM" id="Phobius"/>
    </source>
</evidence>
<organism evidence="3 4">
    <name type="scientific">Actinacidiphila cocklensis</name>
    <dbReference type="NCBI Taxonomy" id="887465"/>
    <lineage>
        <taxon>Bacteria</taxon>
        <taxon>Bacillati</taxon>
        <taxon>Actinomycetota</taxon>
        <taxon>Actinomycetes</taxon>
        <taxon>Kitasatosporales</taxon>
        <taxon>Streptomycetaceae</taxon>
        <taxon>Actinacidiphila</taxon>
    </lineage>
</organism>
<dbReference type="EMBL" id="CAJSLV010000058">
    <property type="protein sequence ID" value="CAG6394676.1"/>
    <property type="molecule type" value="Genomic_DNA"/>
</dbReference>
<reference evidence="3" key="1">
    <citation type="submission" date="2021-05" db="EMBL/GenBank/DDBJ databases">
        <authorList>
            <person name="Arsene-Ploetze F."/>
        </authorList>
    </citation>
    <scope>NUCLEOTIDE SEQUENCE</scope>
    <source>
        <strain evidence="3">DSM 42138</strain>
    </source>
</reference>
<name>A0A9W4E796_9ACTN</name>
<keyword evidence="2" id="KW-0812">Transmembrane</keyword>
<evidence type="ECO:0000313" key="3">
    <source>
        <dbReference type="EMBL" id="CAG6394676.1"/>
    </source>
</evidence>
<feature type="compositionally biased region" description="Low complexity" evidence="1">
    <location>
        <begin position="54"/>
        <end position="79"/>
    </location>
</feature>
<evidence type="ECO:0000256" key="1">
    <source>
        <dbReference type="SAM" id="MobiDB-lite"/>
    </source>
</evidence>
<gene>
    <name evidence="3" type="ORF">SCOCK_290012</name>
</gene>
<accession>A0A9W4E796</accession>
<sequence length="371" mass="37222">MGGTTERPSGDVPAEPELRDPKMPGSDGESSSDPDSGEAPSPASGSGPGRGSLRRGQWSAASGTAASSTAASVTGPSGADPDEPEEPPAADGPGELRPRRNVPTTAVLAAVAVLLVGLGTALAVQLHGHTSSGSKGRADTAATSPAAPRQTVQASLPAASATRTPRKGVTKKPSPPPQATTGARTAPPPPAQQHVPATVGSEAKKTQAPERTAATAVQQLAAGDPSGRHICYRVYTATKGWTAPACDGQTAGTVGGAPLRAVDIAVFGTKGTSGGANVHNPKGEDQYFPDPWSIAADGVDNYVGSTAKDAPFMRGFTINVGGGDGTVCQSGYVSDDGWLDLACDDPGSGYSFTYAGTYANNAWIEAVKLKV</sequence>
<comment type="caution">
    <text evidence="3">The sequence shown here is derived from an EMBL/GenBank/DDBJ whole genome shotgun (WGS) entry which is preliminary data.</text>
</comment>
<evidence type="ECO:0008006" key="5">
    <source>
        <dbReference type="Google" id="ProtNLM"/>
    </source>
</evidence>
<feature type="region of interest" description="Disordered" evidence="1">
    <location>
        <begin position="129"/>
        <end position="213"/>
    </location>
</feature>
<keyword evidence="2" id="KW-0472">Membrane</keyword>